<dbReference type="EMBL" id="CADCXV010000313">
    <property type="protein sequence ID" value="CAB0029413.1"/>
    <property type="molecule type" value="Genomic_DNA"/>
</dbReference>
<sequence length="638" mass="68297">MEMSLDDIIKQNKGSRGRGRGMKRGGASAGGRKFTGSPNRRGGSSSRGGSGSRGGARKPGGGVIRGRGRGGIVRQRSSFGQRSRDSVKAAFLGGSGSPSKKYGGASEQGKLFVSNLDFGVTDSDILELFSEFGTLKSAGVHYDRSGRSLGTADLIYERRADAIKAMKQYNGVPLDGRAMNIQLATSQIPSTTSIPRRTTTAGSNFRSSRGGGSSFNRDRRGGGGGRANSSRGGARGGASRGGRGGRGGAKRGGRQDKKPPTAEELDAELEEYVKSKVSSTEVKQEIHRINMADNMEMSLDDYIKKNRKNRVKPAGNKNKKVAGGVKKGSPMKKKAGAAANNKSPAKNQTQKKNPKKFTKPGSVVAKPGGGVKRGGKFGGIARNNVSKPNSNVLKSVANKQINEKTKLIVSNLDYGVTDSDIAELFGEFGTLRMARVQYDQFGRSLGSADVVFERRMDAMKAMKQYNGVPLDGRKMNIQLVVSELSQLNQAQKSLSQRLGSKPAGSNKQQNNRSPAAKKKQGTAQNNKQNNKAKQNKGVQNGSKNITKKKGKPKREPKVVPSAADLDAELDEYIKSNTSAKASSKRSAAPLPIPKQHIESVWPRNVCKTHRSRRSFCVKNSSAPEQLVCCVSRTSVHVR</sequence>
<evidence type="ECO:0000313" key="6">
    <source>
        <dbReference type="Proteomes" id="UP000479190"/>
    </source>
</evidence>
<dbReference type="AlphaFoldDB" id="A0A6H5HZ60"/>
<dbReference type="OrthoDB" id="1049195at2759"/>
<dbReference type="PROSITE" id="PS50102">
    <property type="entry name" value="RRM"/>
    <property type="match status" value="2"/>
</dbReference>
<dbReference type="SMART" id="SM01218">
    <property type="entry name" value="FoP_duplication"/>
    <property type="match status" value="2"/>
</dbReference>
<feature type="compositionally biased region" description="Low complexity" evidence="3">
    <location>
        <begin position="30"/>
        <end position="44"/>
    </location>
</feature>
<reference evidence="5 6" key="1">
    <citation type="submission" date="2020-02" db="EMBL/GenBank/DDBJ databases">
        <authorList>
            <person name="Ferguson B K."/>
        </authorList>
    </citation>
    <scope>NUCLEOTIDE SEQUENCE [LARGE SCALE GENOMIC DNA]</scope>
</reference>
<dbReference type="InterPro" id="IPR025715">
    <property type="entry name" value="FoP_C"/>
</dbReference>
<dbReference type="Pfam" id="PF13865">
    <property type="entry name" value="FoP_duplication"/>
    <property type="match status" value="1"/>
</dbReference>
<feature type="region of interest" description="Disordered" evidence="3">
    <location>
        <begin position="1"/>
        <end position="106"/>
    </location>
</feature>
<feature type="compositionally biased region" description="Gly residues" evidence="3">
    <location>
        <begin position="233"/>
        <end position="247"/>
    </location>
</feature>
<protein>
    <recommendedName>
        <fullName evidence="4">RRM domain-containing protein</fullName>
    </recommendedName>
</protein>
<dbReference type="PANTHER" id="PTHR19965:SF82">
    <property type="entry name" value="THO COMPLEX SUBUNIT 4"/>
    <property type="match status" value="1"/>
</dbReference>
<feature type="region of interest" description="Disordered" evidence="3">
    <location>
        <begin position="306"/>
        <end position="383"/>
    </location>
</feature>
<feature type="compositionally biased region" description="Basic residues" evidence="3">
    <location>
        <begin position="545"/>
        <end position="554"/>
    </location>
</feature>
<feature type="region of interest" description="Disordered" evidence="3">
    <location>
        <begin position="186"/>
        <end position="266"/>
    </location>
</feature>
<dbReference type="InterPro" id="IPR012677">
    <property type="entry name" value="Nucleotide-bd_a/b_plait_sf"/>
</dbReference>
<feature type="compositionally biased region" description="Gly residues" evidence="3">
    <location>
        <begin position="367"/>
        <end position="378"/>
    </location>
</feature>
<proteinExistence type="predicted"/>
<dbReference type="Proteomes" id="UP000479190">
    <property type="component" value="Unassembled WGS sequence"/>
</dbReference>
<accession>A0A6H5HZ60</accession>
<keyword evidence="6" id="KW-1185">Reference proteome</keyword>
<dbReference type="SUPFAM" id="SSF54928">
    <property type="entry name" value="RNA-binding domain, RBD"/>
    <property type="match status" value="2"/>
</dbReference>
<evidence type="ECO:0000259" key="4">
    <source>
        <dbReference type="PROSITE" id="PS50102"/>
    </source>
</evidence>
<dbReference type="GO" id="GO:0005634">
    <property type="term" value="C:nucleus"/>
    <property type="evidence" value="ECO:0007669"/>
    <property type="project" value="TreeGrafter"/>
</dbReference>
<feature type="domain" description="RRM" evidence="4">
    <location>
        <begin position="405"/>
        <end position="482"/>
    </location>
</feature>
<feature type="domain" description="RRM" evidence="4">
    <location>
        <begin position="109"/>
        <end position="186"/>
    </location>
</feature>
<dbReference type="InterPro" id="IPR000504">
    <property type="entry name" value="RRM_dom"/>
</dbReference>
<feature type="region of interest" description="Disordered" evidence="3">
    <location>
        <begin position="491"/>
        <end position="563"/>
    </location>
</feature>
<evidence type="ECO:0000256" key="2">
    <source>
        <dbReference type="PROSITE-ProRule" id="PRU00176"/>
    </source>
</evidence>
<name>A0A6H5HZ60_9HYME</name>
<gene>
    <name evidence="5" type="ORF">TBRA_LOCUS1450</name>
</gene>
<feature type="compositionally biased region" description="Low complexity" evidence="3">
    <location>
        <begin position="336"/>
        <end position="347"/>
    </location>
</feature>
<evidence type="ECO:0000256" key="1">
    <source>
        <dbReference type="ARBA" id="ARBA00022884"/>
    </source>
</evidence>
<feature type="compositionally biased region" description="Low complexity" evidence="3">
    <location>
        <begin position="188"/>
        <end position="208"/>
    </location>
</feature>
<dbReference type="GO" id="GO:0003729">
    <property type="term" value="F:mRNA binding"/>
    <property type="evidence" value="ECO:0007669"/>
    <property type="project" value="TreeGrafter"/>
</dbReference>
<dbReference type="CDD" id="cd12680">
    <property type="entry name" value="RRM_THOC4"/>
    <property type="match status" value="2"/>
</dbReference>
<feature type="compositionally biased region" description="Gly residues" evidence="3">
    <location>
        <begin position="45"/>
        <end position="71"/>
    </location>
</feature>
<feature type="compositionally biased region" description="Low complexity" evidence="3">
    <location>
        <begin position="521"/>
        <end position="541"/>
    </location>
</feature>
<feature type="compositionally biased region" description="Polar residues" evidence="3">
    <location>
        <begin position="491"/>
        <end position="513"/>
    </location>
</feature>
<dbReference type="InterPro" id="IPR051229">
    <property type="entry name" value="ALYREF_mRNA_export"/>
</dbReference>
<dbReference type="Pfam" id="PF00076">
    <property type="entry name" value="RRM_1"/>
    <property type="match status" value="2"/>
</dbReference>
<organism evidence="5 6">
    <name type="scientific">Trichogramma brassicae</name>
    <dbReference type="NCBI Taxonomy" id="86971"/>
    <lineage>
        <taxon>Eukaryota</taxon>
        <taxon>Metazoa</taxon>
        <taxon>Ecdysozoa</taxon>
        <taxon>Arthropoda</taxon>
        <taxon>Hexapoda</taxon>
        <taxon>Insecta</taxon>
        <taxon>Pterygota</taxon>
        <taxon>Neoptera</taxon>
        <taxon>Endopterygota</taxon>
        <taxon>Hymenoptera</taxon>
        <taxon>Apocrita</taxon>
        <taxon>Proctotrupomorpha</taxon>
        <taxon>Chalcidoidea</taxon>
        <taxon>Trichogrammatidae</taxon>
        <taxon>Trichogramma</taxon>
    </lineage>
</organism>
<evidence type="ECO:0000313" key="5">
    <source>
        <dbReference type="EMBL" id="CAB0029413.1"/>
    </source>
</evidence>
<dbReference type="PANTHER" id="PTHR19965">
    <property type="entry name" value="RNA AND EXPORT FACTOR BINDING PROTEIN"/>
    <property type="match status" value="1"/>
</dbReference>
<dbReference type="Gene3D" id="3.30.70.330">
    <property type="match status" value="2"/>
</dbReference>
<dbReference type="SMART" id="SM00360">
    <property type="entry name" value="RRM"/>
    <property type="match status" value="2"/>
</dbReference>
<dbReference type="InterPro" id="IPR035979">
    <property type="entry name" value="RBD_domain_sf"/>
</dbReference>
<dbReference type="GO" id="GO:0006406">
    <property type="term" value="P:mRNA export from nucleus"/>
    <property type="evidence" value="ECO:0007669"/>
    <property type="project" value="TreeGrafter"/>
</dbReference>
<keyword evidence="1 2" id="KW-0694">RNA-binding</keyword>
<evidence type="ECO:0000256" key="3">
    <source>
        <dbReference type="SAM" id="MobiDB-lite"/>
    </source>
</evidence>
<feature type="compositionally biased region" description="Basic residues" evidence="3">
    <location>
        <begin position="13"/>
        <end position="23"/>
    </location>
</feature>